<accession>A0ABN8YQ28</accession>
<sequence length="254" mass="27954">MSPARMVRRVSEARGRGWHSDSTGGTSKCRGREEGRHPCVLEQLGWTEAREWVGPDGLHWKLQEPSAGWQVCYLLSGDCPGGCIQMAELGEWLGSLLLPLRSPRGGLGFSKATSGYHNRWRKACLGCPQLIPKGWPMPCSARCSNDNRWCPWKQSKSRGQNVCPGSACEVERRSASATEAQRGMCPRSQDLQEGKTWVQEGKAPPWETPSLTPYSFVSFQRQPHQPAVGQGSGQVLAPPCFTPHASPPIPHHCS</sequence>
<feature type="compositionally biased region" description="Basic and acidic residues" evidence="1">
    <location>
        <begin position="9"/>
        <end position="19"/>
    </location>
</feature>
<reference evidence="2" key="1">
    <citation type="submission" date="2023-04" db="EMBL/GenBank/DDBJ databases">
        <authorList>
            <consortium name="ELIXIR-Norway"/>
        </authorList>
    </citation>
    <scope>NUCLEOTIDE SEQUENCE [LARGE SCALE GENOMIC DNA]</scope>
</reference>
<protein>
    <submittedName>
        <fullName evidence="2">Uncharacterized protein</fullName>
    </submittedName>
</protein>
<name>A0ABN8YQ28_RANTA</name>
<evidence type="ECO:0000313" key="2">
    <source>
        <dbReference type="EMBL" id="CAI9161849.1"/>
    </source>
</evidence>
<dbReference type="Proteomes" id="UP001176941">
    <property type="component" value="Chromosome 20"/>
</dbReference>
<evidence type="ECO:0000313" key="3">
    <source>
        <dbReference type="Proteomes" id="UP001176941"/>
    </source>
</evidence>
<evidence type="ECO:0000256" key="1">
    <source>
        <dbReference type="SAM" id="MobiDB-lite"/>
    </source>
</evidence>
<proteinExistence type="predicted"/>
<organism evidence="2 3">
    <name type="scientific">Rangifer tarandus platyrhynchus</name>
    <name type="common">Svalbard reindeer</name>
    <dbReference type="NCBI Taxonomy" id="3082113"/>
    <lineage>
        <taxon>Eukaryota</taxon>
        <taxon>Metazoa</taxon>
        <taxon>Chordata</taxon>
        <taxon>Craniata</taxon>
        <taxon>Vertebrata</taxon>
        <taxon>Euteleostomi</taxon>
        <taxon>Mammalia</taxon>
        <taxon>Eutheria</taxon>
        <taxon>Laurasiatheria</taxon>
        <taxon>Artiodactyla</taxon>
        <taxon>Ruminantia</taxon>
        <taxon>Pecora</taxon>
        <taxon>Cervidae</taxon>
        <taxon>Odocoileinae</taxon>
        <taxon>Rangifer</taxon>
    </lineage>
</organism>
<gene>
    <name evidence="2" type="ORF">MRATA1EN1_LOCUS10811</name>
</gene>
<dbReference type="EMBL" id="OX459956">
    <property type="protein sequence ID" value="CAI9161849.1"/>
    <property type="molecule type" value="Genomic_DNA"/>
</dbReference>
<feature type="region of interest" description="Disordered" evidence="1">
    <location>
        <begin position="1"/>
        <end position="32"/>
    </location>
</feature>
<keyword evidence="3" id="KW-1185">Reference proteome</keyword>